<dbReference type="PRINTS" id="PR00080">
    <property type="entry name" value="SDRFAMILY"/>
</dbReference>
<dbReference type="InterPro" id="IPR002347">
    <property type="entry name" value="SDR_fam"/>
</dbReference>
<evidence type="ECO:0000313" key="1">
    <source>
        <dbReference type="EMBL" id="SVA78660.1"/>
    </source>
</evidence>
<dbReference type="PANTHER" id="PTHR43975:SF2">
    <property type="entry name" value="EG:BACR7A4.14 PROTEIN-RELATED"/>
    <property type="match status" value="1"/>
</dbReference>
<dbReference type="PROSITE" id="PS00061">
    <property type="entry name" value="ADH_SHORT"/>
    <property type="match status" value="1"/>
</dbReference>
<dbReference type="CDD" id="cd05233">
    <property type="entry name" value="SDR_c"/>
    <property type="match status" value="1"/>
</dbReference>
<gene>
    <name evidence="1" type="ORF">METZ01_LOCUS131514</name>
</gene>
<dbReference type="Gene3D" id="3.40.50.720">
    <property type="entry name" value="NAD(P)-binding Rossmann-like Domain"/>
    <property type="match status" value="1"/>
</dbReference>
<sequence length="247" mass="26601">MSIIVTGGCTGLGFGMAKQFSEKGARITICGRRPEKVEEAGAILGKNVRAIVADVTKEDDRNKLVKEAINHGKKIDVLVNNAGNMYRGKIDELKEDRIMEVFNSNVVAGMMLLGKVKNYLKESKGVNIFIGSVHNRRAFPGASPYAATKGALETLTKVLAAELGEDEIRVNCVVPGAIFTEINQRAGIFDDKTAKKRLDSMARIHAMGRIGKPHEIAEAVEYLICAEWTTGAVLDVDGGLGLGLTEG</sequence>
<dbReference type="FunFam" id="3.40.50.720:FF:000084">
    <property type="entry name" value="Short-chain dehydrogenase reductase"/>
    <property type="match status" value="1"/>
</dbReference>
<protein>
    <recommendedName>
        <fullName evidence="2">Short-chain dehydrogenase</fullName>
    </recommendedName>
</protein>
<evidence type="ECO:0008006" key="2">
    <source>
        <dbReference type="Google" id="ProtNLM"/>
    </source>
</evidence>
<dbReference type="InterPro" id="IPR036291">
    <property type="entry name" value="NAD(P)-bd_dom_sf"/>
</dbReference>
<dbReference type="InterPro" id="IPR020904">
    <property type="entry name" value="Sc_DH/Rdtase_CS"/>
</dbReference>
<proteinExistence type="predicted"/>
<dbReference type="PRINTS" id="PR00081">
    <property type="entry name" value="GDHRDH"/>
</dbReference>
<dbReference type="EMBL" id="UINC01018679">
    <property type="protein sequence ID" value="SVA78660.1"/>
    <property type="molecule type" value="Genomic_DNA"/>
</dbReference>
<accession>A0A381YNU7</accession>
<name>A0A381YNU7_9ZZZZ</name>
<reference evidence="1" key="1">
    <citation type="submission" date="2018-05" db="EMBL/GenBank/DDBJ databases">
        <authorList>
            <person name="Lanie J.A."/>
            <person name="Ng W.-L."/>
            <person name="Kazmierczak K.M."/>
            <person name="Andrzejewski T.M."/>
            <person name="Davidsen T.M."/>
            <person name="Wayne K.J."/>
            <person name="Tettelin H."/>
            <person name="Glass J.I."/>
            <person name="Rusch D."/>
            <person name="Podicherti R."/>
            <person name="Tsui H.-C.T."/>
            <person name="Winkler M.E."/>
        </authorList>
    </citation>
    <scope>NUCLEOTIDE SEQUENCE</scope>
</reference>
<dbReference type="SUPFAM" id="SSF51735">
    <property type="entry name" value="NAD(P)-binding Rossmann-fold domains"/>
    <property type="match status" value="1"/>
</dbReference>
<organism evidence="1">
    <name type="scientific">marine metagenome</name>
    <dbReference type="NCBI Taxonomy" id="408172"/>
    <lineage>
        <taxon>unclassified sequences</taxon>
        <taxon>metagenomes</taxon>
        <taxon>ecological metagenomes</taxon>
    </lineage>
</organism>
<dbReference type="AlphaFoldDB" id="A0A381YNU7"/>
<dbReference type="Pfam" id="PF13561">
    <property type="entry name" value="adh_short_C2"/>
    <property type="match status" value="1"/>
</dbReference>
<dbReference type="PANTHER" id="PTHR43975">
    <property type="entry name" value="ZGC:101858"/>
    <property type="match status" value="1"/>
</dbReference>